<dbReference type="EMBL" id="JAXQNO010000013">
    <property type="protein sequence ID" value="KAK4786062.1"/>
    <property type="molecule type" value="Genomic_DNA"/>
</dbReference>
<protein>
    <recommendedName>
        <fullName evidence="1">DUF2828 domain-containing protein</fullName>
    </recommendedName>
</protein>
<dbReference type="PANTHER" id="PTHR31373">
    <property type="entry name" value="OS06G0652100 PROTEIN"/>
    <property type="match status" value="1"/>
</dbReference>
<dbReference type="PANTHER" id="PTHR31373:SF27">
    <property type="entry name" value="TROVE DOMAIN-CONTAINING PROTEIN"/>
    <property type="match status" value="1"/>
</dbReference>
<evidence type="ECO:0000313" key="2">
    <source>
        <dbReference type="EMBL" id="KAK4786062.1"/>
    </source>
</evidence>
<dbReference type="Pfam" id="PF11443">
    <property type="entry name" value="DUF2828"/>
    <property type="match status" value="1"/>
</dbReference>
<keyword evidence="3" id="KW-1185">Reference proteome</keyword>
<gene>
    <name evidence="2" type="ORF">SAY86_002751</name>
</gene>
<reference evidence="2 3" key="1">
    <citation type="journal article" date="2023" name="Hortic Res">
        <title>Pangenome of water caltrop reveals structural variations and asymmetric subgenome divergence after allopolyploidization.</title>
        <authorList>
            <person name="Zhang X."/>
            <person name="Chen Y."/>
            <person name="Wang L."/>
            <person name="Yuan Y."/>
            <person name="Fang M."/>
            <person name="Shi L."/>
            <person name="Lu R."/>
            <person name="Comes H.P."/>
            <person name="Ma Y."/>
            <person name="Chen Y."/>
            <person name="Huang G."/>
            <person name="Zhou Y."/>
            <person name="Zheng Z."/>
            <person name="Qiu Y."/>
        </authorList>
    </citation>
    <scope>NUCLEOTIDE SEQUENCE [LARGE SCALE GENOMIC DNA]</scope>
    <source>
        <strain evidence="2">F231</strain>
    </source>
</reference>
<evidence type="ECO:0000259" key="1">
    <source>
        <dbReference type="Pfam" id="PF11443"/>
    </source>
</evidence>
<feature type="domain" description="DUF2828" evidence="1">
    <location>
        <begin position="12"/>
        <end position="64"/>
    </location>
</feature>
<dbReference type="InterPro" id="IPR011205">
    <property type="entry name" value="UCP015417_vWA"/>
</dbReference>
<comment type="caution">
    <text evidence="2">The sequence shown here is derived from an EMBL/GenBank/DDBJ whole genome shotgun (WGS) entry which is preliminary data.</text>
</comment>
<accession>A0AAN7R1B1</accession>
<dbReference type="Proteomes" id="UP001346149">
    <property type="component" value="Unassembled WGS sequence"/>
</dbReference>
<sequence length="96" mass="10340">MYEPCTFSLGSLEKVRTGDAKIAAGALLPHLIIKSLHGGEDDDGMVSKLQWKRMVKELLKAGKLKNCIAGSMYCDPLGSLSRARGMSALEGEGHHL</sequence>
<dbReference type="AlphaFoldDB" id="A0AAN7R1B1"/>
<proteinExistence type="predicted"/>
<name>A0AAN7R1B1_TRANT</name>
<dbReference type="InterPro" id="IPR058580">
    <property type="entry name" value="DUF2828"/>
</dbReference>
<evidence type="ECO:0000313" key="3">
    <source>
        <dbReference type="Proteomes" id="UP001346149"/>
    </source>
</evidence>
<organism evidence="2 3">
    <name type="scientific">Trapa natans</name>
    <name type="common">Water chestnut</name>
    <dbReference type="NCBI Taxonomy" id="22666"/>
    <lineage>
        <taxon>Eukaryota</taxon>
        <taxon>Viridiplantae</taxon>
        <taxon>Streptophyta</taxon>
        <taxon>Embryophyta</taxon>
        <taxon>Tracheophyta</taxon>
        <taxon>Spermatophyta</taxon>
        <taxon>Magnoliopsida</taxon>
        <taxon>eudicotyledons</taxon>
        <taxon>Gunneridae</taxon>
        <taxon>Pentapetalae</taxon>
        <taxon>rosids</taxon>
        <taxon>malvids</taxon>
        <taxon>Myrtales</taxon>
        <taxon>Lythraceae</taxon>
        <taxon>Trapa</taxon>
    </lineage>
</organism>